<feature type="transmembrane region" description="Helical" evidence="7">
    <location>
        <begin position="690"/>
        <end position="715"/>
    </location>
</feature>
<comment type="subcellular location">
    <subcellularLocation>
        <location evidence="1">Cell membrane</location>
        <topology evidence="1">Multi-pass membrane protein</topology>
    </subcellularLocation>
</comment>
<feature type="transmembrane region" description="Helical" evidence="7">
    <location>
        <begin position="721"/>
        <end position="740"/>
    </location>
</feature>
<keyword evidence="6 7" id="KW-0472">Membrane</keyword>
<feature type="transmembrane region" description="Helical" evidence="7">
    <location>
        <begin position="340"/>
        <end position="365"/>
    </location>
</feature>
<accession>A0A265V032</accession>
<feature type="transmembrane region" description="Helical" evidence="7">
    <location>
        <begin position="307"/>
        <end position="328"/>
    </location>
</feature>
<dbReference type="SUPFAM" id="SSF82866">
    <property type="entry name" value="Multidrug efflux transporter AcrB transmembrane domain"/>
    <property type="match status" value="2"/>
</dbReference>
<feature type="domain" description="SSD" evidence="8">
    <location>
        <begin position="239"/>
        <end position="364"/>
    </location>
</feature>
<gene>
    <name evidence="9" type="ORF">CA834_01935</name>
</gene>
<feature type="transmembrane region" description="Helical" evidence="7">
    <location>
        <begin position="212"/>
        <end position="230"/>
    </location>
</feature>
<keyword evidence="3" id="KW-1003">Cell membrane</keyword>
<name>A0A265V032_9FLAO</name>
<evidence type="ECO:0000259" key="8">
    <source>
        <dbReference type="PROSITE" id="PS50156"/>
    </source>
</evidence>
<dbReference type="InterPro" id="IPR050545">
    <property type="entry name" value="Mycobact_MmpL"/>
</dbReference>
<evidence type="ECO:0000256" key="4">
    <source>
        <dbReference type="ARBA" id="ARBA00022692"/>
    </source>
</evidence>
<feature type="transmembrane region" description="Helical" evidence="7">
    <location>
        <begin position="237"/>
        <end position="260"/>
    </location>
</feature>
<dbReference type="PROSITE" id="PS50156">
    <property type="entry name" value="SSD"/>
    <property type="match status" value="2"/>
</dbReference>
<feature type="transmembrane region" description="Helical" evidence="7">
    <location>
        <begin position="596"/>
        <end position="614"/>
    </location>
</feature>
<feature type="transmembrane region" description="Helical" evidence="7">
    <location>
        <begin position="266"/>
        <end position="287"/>
    </location>
</feature>
<evidence type="ECO:0000256" key="6">
    <source>
        <dbReference type="ARBA" id="ARBA00023136"/>
    </source>
</evidence>
<feature type="transmembrane region" description="Helical" evidence="7">
    <location>
        <begin position="12"/>
        <end position="31"/>
    </location>
</feature>
<feature type="transmembrane region" description="Helical" evidence="7">
    <location>
        <begin position="647"/>
        <end position="669"/>
    </location>
</feature>
<evidence type="ECO:0000313" key="10">
    <source>
        <dbReference type="Proteomes" id="UP000216840"/>
    </source>
</evidence>
<dbReference type="RefSeq" id="WP_094966974.1">
    <property type="nucleotide sequence ID" value="NZ_NGJN01000001.1"/>
</dbReference>
<keyword evidence="5 7" id="KW-1133">Transmembrane helix</keyword>
<evidence type="ECO:0000256" key="3">
    <source>
        <dbReference type="ARBA" id="ARBA00022475"/>
    </source>
</evidence>
<dbReference type="GO" id="GO:0005886">
    <property type="term" value="C:plasma membrane"/>
    <property type="evidence" value="ECO:0007669"/>
    <property type="project" value="UniProtKB-SubCell"/>
</dbReference>
<dbReference type="OrthoDB" id="9805018at2"/>
<comment type="caution">
    <text evidence="9">The sequence shown here is derived from an EMBL/GenBank/DDBJ whole genome shotgun (WGS) entry which is preliminary data.</text>
</comment>
<dbReference type="PANTHER" id="PTHR33406:SF6">
    <property type="entry name" value="MEMBRANE PROTEIN YDGH-RELATED"/>
    <property type="match status" value="1"/>
</dbReference>
<comment type="similarity">
    <text evidence="2">Belongs to the resistance-nodulation-cell division (RND) (TC 2.A.6) family. MmpL subfamily.</text>
</comment>
<feature type="transmembrane region" description="Helical" evidence="7">
    <location>
        <begin position="400"/>
        <end position="417"/>
    </location>
</feature>
<evidence type="ECO:0000256" key="5">
    <source>
        <dbReference type="ARBA" id="ARBA00022989"/>
    </source>
</evidence>
<evidence type="ECO:0000256" key="2">
    <source>
        <dbReference type="ARBA" id="ARBA00010157"/>
    </source>
</evidence>
<dbReference type="InterPro" id="IPR000731">
    <property type="entry name" value="SSD"/>
</dbReference>
<keyword evidence="4 7" id="KW-0812">Transmembrane</keyword>
<sequence length="749" mass="84825">MKLLEVSIAKIIKYRVVIIAILALAMAFSAYQTVQKLTVDNSLSIWFLEDNPSYKAYIDYQEEFGSDEIFVGMVPVENALEEKNIDRLKELHQAIDSLWYVKTSFSLAKAKYPIYANKKIVFEDLYNAQRSEKGLKSLFKKLPNISAQLVTDDYKHLFFYIQLNPTPSIEEQREVIAGDIKTIIELYYDDYYLSGAPVLNEAYSRGIYKESLVFGVLTVLVIAIMLLFLLPSKRYLFMALLSVAAPITLLFGIITSFGFALNMISMLIPTILMVYSVSDAVHIINIYHKEGLVQKSMSKQQLMSLAVLKSFTPCFYTTLTTFVGYFALYLSPLPAFKNMGIFTCIGLLLAFALVYVITIIGFSYVNLDFEKAKPVLSWKRYSQSRTIDWLNNITTQYKNSIIIFSSLILIFGLYSVFKVNIDTNSLDLLAEGQAKEDLRYVEQKLKSSSRLQLNITSKTETMLKSEPLKQLESFQTKLERNKFMSTPVSVVNLKNFLEKRTPVLFQSNLSKESIAETIGSIGDKSQDFYTFFSKDFKTAGITIGVKELKTSELETLLSNINSDFESSFNQEEYDIKVNGFSVVFAQLNNFILETQFKSFFAAFFVAFLCLWHFIKSLRSTILVLIPNILPLAILAIFMSLLNIPLDVSTAMITPIMLGIAMDDTIHLVYKYRRSKKIRGSAEQRINKAMHYTGSALFSTTIALVAGFLIIASSAVPSVRNFGLLCAVTVAIALLTDIFYLPSLLKRLDK</sequence>
<dbReference type="PANTHER" id="PTHR33406">
    <property type="entry name" value="MEMBRANE PROTEIN MJ1562-RELATED"/>
    <property type="match status" value="1"/>
</dbReference>
<dbReference type="AlphaFoldDB" id="A0A265V032"/>
<reference evidence="9 10" key="1">
    <citation type="submission" date="2017-05" db="EMBL/GenBank/DDBJ databases">
        <title>The draft genome sequence of Idiomarina salinarum WNB302.</title>
        <authorList>
            <person name="Sun Y."/>
            <person name="Chen B."/>
            <person name="Du Z."/>
        </authorList>
    </citation>
    <scope>NUCLEOTIDE SEQUENCE [LARGE SCALE GENOMIC DNA]</scope>
    <source>
        <strain evidence="9 10">WNB302</strain>
    </source>
</reference>
<dbReference type="InterPro" id="IPR004869">
    <property type="entry name" value="MMPL_dom"/>
</dbReference>
<evidence type="ECO:0000256" key="7">
    <source>
        <dbReference type="SAM" id="Phobius"/>
    </source>
</evidence>
<dbReference type="Gene3D" id="1.20.1640.10">
    <property type="entry name" value="Multidrug efflux transporter AcrB transmembrane domain"/>
    <property type="match status" value="2"/>
</dbReference>
<feature type="transmembrane region" description="Helical" evidence="7">
    <location>
        <begin position="621"/>
        <end position="641"/>
    </location>
</feature>
<dbReference type="EMBL" id="NGJN01000001">
    <property type="protein sequence ID" value="OZV70899.1"/>
    <property type="molecule type" value="Genomic_DNA"/>
</dbReference>
<proteinExistence type="inferred from homology"/>
<dbReference type="Pfam" id="PF03176">
    <property type="entry name" value="MMPL"/>
    <property type="match status" value="2"/>
</dbReference>
<keyword evidence="10" id="KW-1185">Reference proteome</keyword>
<evidence type="ECO:0000256" key="1">
    <source>
        <dbReference type="ARBA" id="ARBA00004651"/>
    </source>
</evidence>
<protein>
    <submittedName>
        <fullName evidence="9">RND transporter</fullName>
    </submittedName>
</protein>
<evidence type="ECO:0000313" key="9">
    <source>
        <dbReference type="EMBL" id="OZV70899.1"/>
    </source>
</evidence>
<dbReference type="Proteomes" id="UP000216840">
    <property type="component" value="Unassembled WGS sequence"/>
</dbReference>
<feature type="domain" description="SSD" evidence="8">
    <location>
        <begin position="616"/>
        <end position="746"/>
    </location>
</feature>
<organism evidence="9 10">
    <name type="scientific">Winogradskyella aurantia</name>
    <dbReference type="NCBI Taxonomy" id="1915063"/>
    <lineage>
        <taxon>Bacteria</taxon>
        <taxon>Pseudomonadati</taxon>
        <taxon>Bacteroidota</taxon>
        <taxon>Flavobacteriia</taxon>
        <taxon>Flavobacteriales</taxon>
        <taxon>Flavobacteriaceae</taxon>
        <taxon>Winogradskyella</taxon>
    </lineage>
</organism>